<dbReference type="InterPro" id="IPR057626">
    <property type="entry name" value="S-S_Temptin"/>
</dbReference>
<dbReference type="PANTHER" id="PTHR10157:SF23">
    <property type="entry name" value="MOXD1 HOMOLOG 1"/>
    <property type="match status" value="1"/>
</dbReference>
<gene>
    <name evidence="4" type="ORF">MEDL_28053</name>
</gene>
<evidence type="ECO:0000256" key="1">
    <source>
        <dbReference type="ARBA" id="ARBA00023157"/>
    </source>
</evidence>
<dbReference type="SUPFAM" id="SSF49742">
    <property type="entry name" value="PHM/PNGase F"/>
    <property type="match status" value="2"/>
</dbReference>
<dbReference type="Proteomes" id="UP000683360">
    <property type="component" value="Unassembled WGS sequence"/>
</dbReference>
<dbReference type="InterPro" id="IPR008977">
    <property type="entry name" value="PHM/PNGase_F_dom_sf"/>
</dbReference>
<dbReference type="GO" id="GO:0005507">
    <property type="term" value="F:copper ion binding"/>
    <property type="evidence" value="ECO:0007669"/>
    <property type="project" value="InterPro"/>
</dbReference>
<comment type="caution">
    <text evidence="4">The sequence shown here is derived from an EMBL/GenBank/DDBJ whole genome shotgun (WGS) entry which is preliminary data.</text>
</comment>
<dbReference type="PANTHER" id="PTHR10157">
    <property type="entry name" value="DOPAMINE BETA HYDROXYLASE RELATED"/>
    <property type="match status" value="1"/>
</dbReference>
<accession>A0A8S3S739</accession>
<dbReference type="EMBL" id="CAJPWZ010001403">
    <property type="protein sequence ID" value="CAG2214167.1"/>
    <property type="molecule type" value="Genomic_DNA"/>
</dbReference>
<keyword evidence="1" id="KW-1015">Disulfide bond</keyword>
<evidence type="ECO:0000313" key="5">
    <source>
        <dbReference type="Proteomes" id="UP000683360"/>
    </source>
</evidence>
<keyword evidence="5" id="KW-1185">Reference proteome</keyword>
<protein>
    <submittedName>
        <fullName evidence="4">DBH</fullName>
        <ecNumber evidence="4">1.14.17.1</ecNumber>
    </submittedName>
</protein>
<dbReference type="InterPro" id="IPR024548">
    <property type="entry name" value="Cu2_monoox_C"/>
</dbReference>
<evidence type="ECO:0000313" key="4">
    <source>
        <dbReference type="EMBL" id="CAG2214167.1"/>
    </source>
</evidence>
<dbReference type="InterPro" id="IPR036939">
    <property type="entry name" value="Cu2_ascorb_mOase_N_sf"/>
</dbReference>
<proteinExistence type="predicted"/>
<feature type="domain" description="Temptin Cys/Cys disulfide" evidence="3">
    <location>
        <begin position="38"/>
        <end position="137"/>
    </location>
</feature>
<dbReference type="Gene3D" id="2.60.120.310">
    <property type="entry name" value="Copper type II, ascorbate-dependent monooxygenase, N-terminal domain"/>
    <property type="match status" value="1"/>
</dbReference>
<name>A0A8S3S739_MYTED</name>
<evidence type="ECO:0000259" key="2">
    <source>
        <dbReference type="Pfam" id="PF03712"/>
    </source>
</evidence>
<dbReference type="InterPro" id="IPR014784">
    <property type="entry name" value="Cu2_ascorb_mOase-like_C"/>
</dbReference>
<dbReference type="Pfam" id="PF03712">
    <property type="entry name" value="Cu2_monoox_C"/>
    <property type="match status" value="1"/>
</dbReference>
<dbReference type="GO" id="GO:0004500">
    <property type="term" value="F:dopamine beta-monooxygenase activity"/>
    <property type="evidence" value="ECO:0007669"/>
    <property type="project" value="UniProtKB-EC"/>
</dbReference>
<sequence length="523" mass="57522">MLKPKQDSTRTTTESIAETVSSHQILSAVINLCIAAVACYSSFQNNIPNGNNVDHPCQPNVKWQGVGHLKKEGGGPRNPFGLDVAANNMVWDTTLCEMDSDGDGMTNGYELGDPNCVWVAGQGITPERVIDITHPGICDPFNAPQCYQANTDFTISCTSIQFNCPATRDPETVPPNEVGVPHECGMGASSSCQIVLGVWSLGFAGHCLPDEAGIRIGPNKYTQGAIQLHWTNPLLSNSLVDGSGMKLYFTPNLRPNDAGIFITGQIYLNIPSGVESHQEEGECPSDCTNQLFTGNIHVFSALNHMHYLGSEMKVQLHRNGTKIADLTDDLIYVYDSPQLHEFSPAIEVMPGDSITTKCTYKSTSRSGTTLNGQSTFDEMCFGLLYYYPVANLAGAWTCISFKGISQCEINSGNVDGCNIFDFFNFGIKQVRIVAFHTAMLTHNRCFMFYDLSVEENEQFYNSIVDNCEPWGSCLEQCDSAIDAQMNHACMRHGTYEHLRSYAVINQNIQWIKFFAAVASCKNM</sequence>
<organism evidence="4 5">
    <name type="scientific">Mytilus edulis</name>
    <name type="common">Blue mussel</name>
    <dbReference type="NCBI Taxonomy" id="6550"/>
    <lineage>
        <taxon>Eukaryota</taxon>
        <taxon>Metazoa</taxon>
        <taxon>Spiralia</taxon>
        <taxon>Lophotrochozoa</taxon>
        <taxon>Mollusca</taxon>
        <taxon>Bivalvia</taxon>
        <taxon>Autobranchia</taxon>
        <taxon>Pteriomorphia</taxon>
        <taxon>Mytilida</taxon>
        <taxon>Mytiloidea</taxon>
        <taxon>Mytilidae</taxon>
        <taxon>Mytilinae</taxon>
        <taxon>Mytilus</taxon>
    </lineage>
</organism>
<dbReference type="Pfam" id="PF24784">
    <property type="entry name" value="Temptin_C"/>
    <property type="match status" value="1"/>
</dbReference>
<dbReference type="AlphaFoldDB" id="A0A8S3S739"/>
<dbReference type="EC" id="1.14.17.1" evidence="4"/>
<reference evidence="4" key="1">
    <citation type="submission" date="2021-03" db="EMBL/GenBank/DDBJ databases">
        <authorList>
            <person name="Bekaert M."/>
        </authorList>
    </citation>
    <scope>NUCLEOTIDE SEQUENCE</scope>
</reference>
<feature type="domain" description="Copper type II ascorbate-dependent monooxygenase C-terminal" evidence="2">
    <location>
        <begin position="257"/>
        <end position="393"/>
    </location>
</feature>
<dbReference type="OrthoDB" id="129121at2759"/>
<dbReference type="Gene3D" id="2.60.120.230">
    <property type="match status" value="1"/>
</dbReference>
<evidence type="ECO:0000259" key="3">
    <source>
        <dbReference type="Pfam" id="PF24784"/>
    </source>
</evidence>
<keyword evidence="4" id="KW-0560">Oxidoreductase</keyword>
<dbReference type="InterPro" id="IPR000945">
    <property type="entry name" value="DBH-like"/>
</dbReference>